<evidence type="ECO:0000313" key="2">
    <source>
        <dbReference type="Proteomes" id="UP001246576"/>
    </source>
</evidence>
<evidence type="ECO:0000313" key="1">
    <source>
        <dbReference type="EMBL" id="MDR9847030.1"/>
    </source>
</evidence>
<dbReference type="EMBL" id="JAVLSJ010000001">
    <property type="protein sequence ID" value="MDR9847030.1"/>
    <property type="molecule type" value="Genomic_DNA"/>
</dbReference>
<keyword evidence="2" id="KW-1185">Reference proteome</keyword>
<dbReference type="RefSeq" id="WP_310839452.1">
    <property type="nucleotide sequence ID" value="NZ_JAVLSJ010000001.1"/>
</dbReference>
<reference evidence="1" key="1">
    <citation type="submission" date="2023-09" db="EMBL/GenBank/DDBJ databases">
        <title>Description of first Herbaspirillum huttiense subsp. nephrolepsisexaltata and Herbaspirillum huttiense subsp. lycopersicon.</title>
        <authorList>
            <person name="Poudel M."/>
            <person name="Sharma A."/>
            <person name="Goss E."/>
            <person name="Tapia J.H."/>
            <person name="Harmon C.M."/>
            <person name="Jones J.B."/>
        </authorList>
    </citation>
    <scope>NUCLEOTIDE SEQUENCE</scope>
    <source>
        <strain evidence="1">SE1</strain>
    </source>
</reference>
<protein>
    <submittedName>
        <fullName evidence="1">Uncharacterized protein</fullName>
    </submittedName>
</protein>
<organism evidence="1 2">
    <name type="scientific">Herbaspirillum huttiense subsp. lycopersici</name>
    <dbReference type="NCBI Taxonomy" id="3074428"/>
    <lineage>
        <taxon>Bacteria</taxon>
        <taxon>Pseudomonadati</taxon>
        <taxon>Pseudomonadota</taxon>
        <taxon>Betaproteobacteria</taxon>
        <taxon>Burkholderiales</taxon>
        <taxon>Oxalobacteraceae</taxon>
        <taxon>Herbaspirillum</taxon>
    </lineage>
</organism>
<dbReference type="Proteomes" id="UP001246576">
    <property type="component" value="Unassembled WGS sequence"/>
</dbReference>
<accession>A0ABU2EFX5</accession>
<gene>
    <name evidence="1" type="ORF">RI048_02270</name>
</gene>
<proteinExistence type="predicted"/>
<comment type="caution">
    <text evidence="1">The sequence shown here is derived from an EMBL/GenBank/DDBJ whole genome shotgun (WGS) entry which is preliminary data.</text>
</comment>
<sequence>MEAQRVGADFEPGILASVRIGNLLGLDVIPNFCDDLEAGKAQLGKLAHNYQIAKTVGGESVVIFVRDLLIGVTRPFPSEANAVASALEFLLLNK</sequence>
<name>A0ABU2EFX5_9BURK</name>